<dbReference type="AlphaFoldDB" id="A0A7S1ID93"/>
<gene>
    <name evidence="2" type="ORF">EGYM00392_LOCUS19638</name>
</gene>
<protein>
    <submittedName>
        <fullName evidence="2">Uncharacterized protein</fullName>
    </submittedName>
</protein>
<reference evidence="2" key="1">
    <citation type="submission" date="2021-01" db="EMBL/GenBank/DDBJ databases">
        <authorList>
            <person name="Corre E."/>
            <person name="Pelletier E."/>
            <person name="Niang G."/>
            <person name="Scheremetjew M."/>
            <person name="Finn R."/>
            <person name="Kale V."/>
            <person name="Holt S."/>
            <person name="Cochrane G."/>
            <person name="Meng A."/>
            <person name="Brown T."/>
            <person name="Cohen L."/>
        </authorList>
    </citation>
    <scope>NUCLEOTIDE SEQUENCE</scope>
    <source>
        <strain evidence="2">NIES-381</strain>
    </source>
</reference>
<name>A0A7S1ID93_9EUGL</name>
<evidence type="ECO:0000256" key="1">
    <source>
        <dbReference type="SAM" id="MobiDB-lite"/>
    </source>
</evidence>
<evidence type="ECO:0000313" key="2">
    <source>
        <dbReference type="EMBL" id="CAD9008544.1"/>
    </source>
</evidence>
<sequence length="101" mass="10616">MEILDLLLPTKVCIIGTVGLPSPTCLIHGIALGGLATPPTSKPPATILPKPHTTMPYPKPLSQQHPRRPVQDLVPPMHPPCSQAQLPCLTPVARARAGAKG</sequence>
<dbReference type="EMBL" id="HBGA01053390">
    <property type="protein sequence ID" value="CAD9008544.1"/>
    <property type="molecule type" value="Transcribed_RNA"/>
</dbReference>
<accession>A0A7S1ID93</accession>
<organism evidence="2">
    <name type="scientific">Eutreptiella gymnastica</name>
    <dbReference type="NCBI Taxonomy" id="73025"/>
    <lineage>
        <taxon>Eukaryota</taxon>
        <taxon>Discoba</taxon>
        <taxon>Euglenozoa</taxon>
        <taxon>Euglenida</taxon>
        <taxon>Spirocuta</taxon>
        <taxon>Euglenophyceae</taxon>
        <taxon>Eutreptiales</taxon>
        <taxon>Eutreptiaceae</taxon>
        <taxon>Eutreptiella</taxon>
    </lineage>
</organism>
<feature type="region of interest" description="Disordered" evidence="1">
    <location>
        <begin position="38"/>
        <end position="77"/>
    </location>
</feature>
<proteinExistence type="predicted"/>